<dbReference type="Proteomes" id="UP000570678">
    <property type="component" value="Unassembled WGS sequence"/>
</dbReference>
<evidence type="ECO:0000259" key="6">
    <source>
        <dbReference type="Pfam" id="PF03328"/>
    </source>
</evidence>
<keyword evidence="7" id="KW-0456">Lyase</keyword>
<keyword evidence="8" id="KW-1185">Reference proteome</keyword>
<evidence type="ECO:0000313" key="8">
    <source>
        <dbReference type="Proteomes" id="UP000570678"/>
    </source>
</evidence>
<organism evidence="7 8">
    <name type="scientific">Nocardia flavorosea</name>
    <dbReference type="NCBI Taxonomy" id="53429"/>
    <lineage>
        <taxon>Bacteria</taxon>
        <taxon>Bacillati</taxon>
        <taxon>Actinomycetota</taxon>
        <taxon>Actinomycetes</taxon>
        <taxon>Mycobacteriales</taxon>
        <taxon>Nocardiaceae</taxon>
        <taxon>Nocardia</taxon>
    </lineage>
</organism>
<dbReference type="InterPro" id="IPR040442">
    <property type="entry name" value="Pyrv_kinase-like_dom_sf"/>
</dbReference>
<name>A0A846YDG6_9NOCA</name>
<dbReference type="PANTHER" id="PTHR32308:SF10">
    <property type="entry name" value="CITRATE LYASE SUBUNIT BETA"/>
    <property type="match status" value="1"/>
</dbReference>
<dbReference type="SUPFAM" id="SSF51621">
    <property type="entry name" value="Phosphoenolpyruvate/pyruvate domain"/>
    <property type="match status" value="1"/>
</dbReference>
<keyword evidence="3 5" id="KW-0460">Magnesium</keyword>
<comment type="cofactor">
    <cofactor evidence="1">
        <name>Mg(2+)</name>
        <dbReference type="ChEBI" id="CHEBI:18420"/>
    </cofactor>
</comment>
<reference evidence="7 8" key="1">
    <citation type="submission" date="2020-04" db="EMBL/GenBank/DDBJ databases">
        <title>MicrobeNet Type strains.</title>
        <authorList>
            <person name="Nicholson A.C."/>
        </authorList>
    </citation>
    <scope>NUCLEOTIDE SEQUENCE [LARGE SCALE GENOMIC DNA]</scope>
    <source>
        <strain evidence="7 8">JCM 3332</strain>
    </source>
</reference>
<dbReference type="PIRSF" id="PIRSF015582">
    <property type="entry name" value="Cit_lyase_B"/>
    <property type="match status" value="1"/>
</dbReference>
<dbReference type="Pfam" id="PF03328">
    <property type="entry name" value="HpcH_HpaI"/>
    <property type="match status" value="1"/>
</dbReference>
<feature type="binding site" evidence="4">
    <location>
        <position position="116"/>
    </location>
    <ligand>
        <name>substrate</name>
    </ligand>
</feature>
<proteinExistence type="predicted"/>
<dbReference type="InterPro" id="IPR015813">
    <property type="entry name" value="Pyrv/PenolPyrv_kinase-like_dom"/>
</dbReference>
<feature type="binding site" evidence="4">
    <location>
        <position position="68"/>
    </location>
    <ligand>
        <name>substrate</name>
    </ligand>
</feature>
<keyword evidence="2 5" id="KW-0479">Metal-binding</keyword>
<sequence length="280" mass="29761">MTGPTGWEPAGPAWLFCPADRPERYRKAADAADVVILDLEDGVAPADKPAARTALTETPLDPATTVVRVNPAGTADHDLDLQALRSTEYRLIMLPKAESAEQVSGLTGYEVFALIESPAGALAIESIAAAPNTLGVMCGVEDLVAALGGTGTRRPDGSYRDVALHLRSTGLLAAKAYRRLALDMVYLNIRDLDGLRTEAEDAVAVGFDIKVAIHPSQIPVIRAAYAPSAEEITWAEGVLAAAPNHRGVFTYEGRMVDSPLLRHAEQILQRAVHRPAGNLG</sequence>
<evidence type="ECO:0000256" key="2">
    <source>
        <dbReference type="ARBA" id="ARBA00022723"/>
    </source>
</evidence>
<dbReference type="AlphaFoldDB" id="A0A846YDG6"/>
<protein>
    <submittedName>
        <fullName evidence="7">CoA ester lyase</fullName>
    </submittedName>
</protein>
<evidence type="ECO:0000256" key="1">
    <source>
        <dbReference type="ARBA" id="ARBA00001946"/>
    </source>
</evidence>
<evidence type="ECO:0000313" key="7">
    <source>
        <dbReference type="EMBL" id="NKY56695.1"/>
    </source>
</evidence>
<dbReference type="GO" id="GO:0000287">
    <property type="term" value="F:magnesium ion binding"/>
    <property type="evidence" value="ECO:0007669"/>
    <property type="project" value="TreeGrafter"/>
</dbReference>
<gene>
    <name evidence="7" type="ORF">HGA15_11130</name>
</gene>
<feature type="binding site" evidence="5">
    <location>
        <position position="116"/>
    </location>
    <ligand>
        <name>Mg(2+)</name>
        <dbReference type="ChEBI" id="CHEBI:18420"/>
    </ligand>
</feature>
<feature type="binding site" evidence="5">
    <location>
        <position position="142"/>
    </location>
    <ligand>
        <name>Mg(2+)</name>
        <dbReference type="ChEBI" id="CHEBI:18420"/>
    </ligand>
</feature>
<dbReference type="GO" id="GO:0016829">
    <property type="term" value="F:lyase activity"/>
    <property type="evidence" value="ECO:0007669"/>
    <property type="project" value="UniProtKB-KW"/>
</dbReference>
<dbReference type="GO" id="GO:0006107">
    <property type="term" value="P:oxaloacetate metabolic process"/>
    <property type="evidence" value="ECO:0007669"/>
    <property type="project" value="TreeGrafter"/>
</dbReference>
<dbReference type="RefSeq" id="WP_062978147.1">
    <property type="nucleotide sequence ID" value="NZ_JAAXOT010000004.1"/>
</dbReference>
<feature type="domain" description="HpcH/HpaI aldolase/citrate lyase" evidence="6">
    <location>
        <begin position="15"/>
        <end position="215"/>
    </location>
</feature>
<comment type="caution">
    <text evidence="7">The sequence shown here is derived from an EMBL/GenBank/DDBJ whole genome shotgun (WGS) entry which is preliminary data.</text>
</comment>
<evidence type="ECO:0000256" key="4">
    <source>
        <dbReference type="PIRSR" id="PIRSR015582-1"/>
    </source>
</evidence>
<dbReference type="PANTHER" id="PTHR32308">
    <property type="entry name" value="LYASE BETA SUBUNIT, PUTATIVE (AFU_ORTHOLOGUE AFUA_4G13030)-RELATED"/>
    <property type="match status" value="1"/>
</dbReference>
<dbReference type="InterPro" id="IPR011206">
    <property type="entry name" value="Citrate_lyase_beta/mcl1/mcl2"/>
</dbReference>
<evidence type="ECO:0000256" key="5">
    <source>
        <dbReference type="PIRSR" id="PIRSR015582-2"/>
    </source>
</evidence>
<dbReference type="EMBL" id="JAAXOT010000004">
    <property type="protein sequence ID" value="NKY56695.1"/>
    <property type="molecule type" value="Genomic_DNA"/>
</dbReference>
<dbReference type="Gene3D" id="3.20.20.60">
    <property type="entry name" value="Phosphoenolpyruvate-binding domains"/>
    <property type="match status" value="1"/>
</dbReference>
<evidence type="ECO:0000256" key="3">
    <source>
        <dbReference type="ARBA" id="ARBA00022842"/>
    </source>
</evidence>
<dbReference type="InterPro" id="IPR005000">
    <property type="entry name" value="Aldolase/citrate-lyase_domain"/>
</dbReference>
<accession>A0A846YDG6</accession>